<dbReference type="Gene3D" id="3.30.1490.180">
    <property type="entry name" value="RNA polymerase ii"/>
    <property type="match status" value="1"/>
</dbReference>
<feature type="transmembrane region" description="Helical" evidence="19">
    <location>
        <begin position="357"/>
        <end position="377"/>
    </location>
</feature>
<evidence type="ECO:0000313" key="21">
    <source>
        <dbReference type="EMBL" id="PVH20908.1"/>
    </source>
</evidence>
<dbReference type="PANTHER" id="PTHR19376">
    <property type="entry name" value="DNA-DIRECTED RNA POLYMERASE"/>
    <property type="match status" value="1"/>
</dbReference>
<dbReference type="Proteomes" id="UP000244309">
    <property type="component" value="Unassembled WGS sequence"/>
</dbReference>
<evidence type="ECO:0000256" key="19">
    <source>
        <dbReference type="SAM" id="Phobius"/>
    </source>
</evidence>
<dbReference type="InterPro" id="IPR007066">
    <property type="entry name" value="RNA_pol_Rpb1_3"/>
</dbReference>
<dbReference type="InterPro" id="IPR000715">
    <property type="entry name" value="Glycosyl_transferase_4"/>
</dbReference>
<dbReference type="GO" id="GO:0006352">
    <property type="term" value="P:DNA-templated transcription initiation"/>
    <property type="evidence" value="ECO:0007669"/>
    <property type="project" value="UniProtKB-ARBA"/>
</dbReference>
<evidence type="ECO:0000256" key="1">
    <source>
        <dbReference type="ARBA" id="ARBA00004141"/>
    </source>
</evidence>
<comment type="catalytic activity">
    <reaction evidence="16 17">
        <text>RNA(n) + a ribonucleoside 5'-triphosphate = RNA(n+1) + diphosphate</text>
        <dbReference type="Rhea" id="RHEA:21248"/>
        <dbReference type="Rhea" id="RHEA-COMP:14527"/>
        <dbReference type="Rhea" id="RHEA-COMP:17342"/>
        <dbReference type="ChEBI" id="CHEBI:33019"/>
        <dbReference type="ChEBI" id="CHEBI:61557"/>
        <dbReference type="ChEBI" id="CHEBI:140395"/>
        <dbReference type="EC" id="2.7.7.6"/>
    </reaction>
</comment>
<feature type="transmembrane region" description="Helical" evidence="19">
    <location>
        <begin position="455"/>
        <end position="473"/>
    </location>
</feature>
<feature type="region of interest" description="Disordered" evidence="18">
    <location>
        <begin position="744"/>
        <end position="783"/>
    </location>
</feature>
<dbReference type="Pfam" id="PF00953">
    <property type="entry name" value="Glycos_transf_4"/>
    <property type="match status" value="1"/>
</dbReference>
<dbReference type="Gene3D" id="1.10.150.390">
    <property type="match status" value="1"/>
</dbReference>
<keyword evidence="4 17" id="KW-0240">DNA-directed RNA polymerase</keyword>
<reference evidence="21 22" key="1">
    <citation type="submission" date="2017-12" db="EMBL/GenBank/DDBJ databases">
        <title>Genome Sequence of a Multidrug-Resistant Candida haemulonii Isolate from a Patient with Chronic Leg Ulcers in Israel.</title>
        <authorList>
            <person name="Chow N.A."/>
            <person name="Gade L."/>
            <person name="Batra D."/>
            <person name="Rowe L.A."/>
            <person name="Ben-Ami R."/>
            <person name="Loparev V.N."/>
            <person name="Litvintseva A.P."/>
        </authorList>
    </citation>
    <scope>NUCLEOTIDE SEQUENCE [LARGE SCALE GENOMIC DNA]</scope>
    <source>
        <strain evidence="21 22">B11899</strain>
    </source>
</reference>
<evidence type="ECO:0000256" key="2">
    <source>
        <dbReference type="ARBA" id="ARBA00004604"/>
    </source>
</evidence>
<dbReference type="FunFam" id="4.10.860.120:FF:000006">
    <property type="entry name" value="DNA-directed RNA polymerase subunit"/>
    <property type="match status" value="1"/>
</dbReference>
<evidence type="ECO:0000256" key="10">
    <source>
        <dbReference type="ARBA" id="ARBA00022833"/>
    </source>
</evidence>
<dbReference type="Gene3D" id="3.30.70.2850">
    <property type="match status" value="1"/>
</dbReference>
<dbReference type="CDD" id="cd01435">
    <property type="entry name" value="RNAP_I_RPA1_N"/>
    <property type="match status" value="1"/>
</dbReference>
<keyword evidence="6 17" id="KW-0808">Transferase</keyword>
<dbReference type="EC" id="2.7.7.6" evidence="17"/>
<evidence type="ECO:0000256" key="6">
    <source>
        <dbReference type="ARBA" id="ARBA00022679"/>
    </source>
</evidence>
<keyword evidence="11" id="KW-0460">Magnesium</keyword>
<protein>
    <recommendedName>
        <fullName evidence="17">DNA-directed RNA polymerase subunit</fullName>
        <ecNumber evidence="17">2.7.7.6</ecNumber>
    </recommendedName>
</protein>
<feature type="transmembrane region" description="Helical" evidence="19">
    <location>
        <begin position="270"/>
        <end position="290"/>
    </location>
</feature>
<keyword evidence="8 17" id="KW-0548">Nucleotidyltransferase</keyword>
<dbReference type="SUPFAM" id="SSF64484">
    <property type="entry name" value="beta and beta-prime subunits of DNA dependent RNA-polymerase"/>
    <property type="match status" value="1"/>
</dbReference>
<dbReference type="FunFam" id="1.10.357.120:FF:000002">
    <property type="entry name" value="DNA-directed RNA polymerase subunit"/>
    <property type="match status" value="1"/>
</dbReference>
<feature type="transmembrane region" description="Helical" evidence="19">
    <location>
        <begin position="302"/>
        <end position="321"/>
    </location>
</feature>
<dbReference type="UniPathway" id="UPA00378"/>
<keyword evidence="7 19" id="KW-0812">Transmembrane</keyword>
<dbReference type="GO" id="GO:0005736">
    <property type="term" value="C:RNA polymerase I complex"/>
    <property type="evidence" value="ECO:0007669"/>
    <property type="project" value="TreeGrafter"/>
</dbReference>
<dbReference type="Pfam" id="PF05000">
    <property type="entry name" value="RNA_pol_Rpb1_4"/>
    <property type="match status" value="1"/>
</dbReference>
<keyword evidence="22" id="KW-1185">Reference proteome</keyword>
<dbReference type="InterPro" id="IPR042102">
    <property type="entry name" value="RNA_pol_Rpb1_3_sf"/>
</dbReference>
<dbReference type="GO" id="GO:0003677">
    <property type="term" value="F:DNA binding"/>
    <property type="evidence" value="ECO:0007669"/>
    <property type="project" value="InterPro"/>
</dbReference>
<dbReference type="GO" id="GO:0006488">
    <property type="term" value="P:dolichol-linked oligosaccharide biosynthetic process"/>
    <property type="evidence" value="ECO:0007669"/>
    <property type="project" value="InterPro"/>
</dbReference>
<organism evidence="21 22">
    <name type="scientific">Candidozyma haemuli</name>
    <dbReference type="NCBI Taxonomy" id="45357"/>
    <lineage>
        <taxon>Eukaryota</taxon>
        <taxon>Fungi</taxon>
        <taxon>Dikarya</taxon>
        <taxon>Ascomycota</taxon>
        <taxon>Saccharomycotina</taxon>
        <taxon>Pichiomycetes</taxon>
        <taxon>Metschnikowiaceae</taxon>
        <taxon>Candidozyma</taxon>
    </lineage>
</organism>
<evidence type="ECO:0000313" key="22">
    <source>
        <dbReference type="Proteomes" id="UP000244309"/>
    </source>
</evidence>
<dbReference type="STRING" id="45357.A0A2V1ASV3"/>
<keyword evidence="14 17" id="KW-0804">Transcription</keyword>
<keyword evidence="12 19" id="KW-1133">Transmembrane helix</keyword>
<evidence type="ECO:0000256" key="15">
    <source>
        <dbReference type="ARBA" id="ARBA00023242"/>
    </source>
</evidence>
<dbReference type="Pfam" id="PF04983">
    <property type="entry name" value="RNA_pol_Rpb1_3"/>
    <property type="match status" value="1"/>
</dbReference>
<comment type="similarity">
    <text evidence="3 17">Belongs to the RNA polymerase beta' chain family.</text>
</comment>
<evidence type="ECO:0000256" key="16">
    <source>
        <dbReference type="ARBA" id="ARBA00048552"/>
    </source>
</evidence>
<feature type="compositionally biased region" description="Acidic residues" evidence="18">
    <location>
        <begin position="1880"/>
        <end position="1902"/>
    </location>
</feature>
<dbReference type="GO" id="GO:0016020">
    <property type="term" value="C:membrane"/>
    <property type="evidence" value="ECO:0007669"/>
    <property type="project" value="UniProtKB-SubCell"/>
</dbReference>
<gene>
    <name evidence="21" type="ORF">CXQ85_004420</name>
</gene>
<dbReference type="GO" id="GO:0003975">
    <property type="term" value="F:UDP-N-acetylglucosamine-dolichyl-phosphate N-acetylglucosaminephosphotransferase activity"/>
    <property type="evidence" value="ECO:0007669"/>
    <property type="project" value="InterPro"/>
</dbReference>
<evidence type="ECO:0000256" key="11">
    <source>
        <dbReference type="ARBA" id="ARBA00022842"/>
    </source>
</evidence>
<dbReference type="InterPro" id="IPR007081">
    <property type="entry name" value="RNA_pol_Rpb1_5"/>
</dbReference>
<dbReference type="FunFam" id="1.10.274.100:FF:000006">
    <property type="entry name" value="DNA-directed RNA polymerase subunit"/>
    <property type="match status" value="1"/>
</dbReference>
<dbReference type="CDD" id="cd06855">
    <property type="entry name" value="GT_GPT_euk"/>
    <property type="match status" value="1"/>
</dbReference>
<dbReference type="Pfam" id="PF00623">
    <property type="entry name" value="RNA_pol_Rpb1_2"/>
    <property type="match status" value="1"/>
</dbReference>
<keyword evidence="5" id="KW-0597">Phosphoprotein</keyword>
<dbReference type="GO" id="GO:0006362">
    <property type="term" value="P:transcription elongation by RNA polymerase I"/>
    <property type="evidence" value="ECO:0007669"/>
    <property type="project" value="UniProtKB-ARBA"/>
</dbReference>
<evidence type="ECO:0000256" key="18">
    <source>
        <dbReference type="SAM" id="MobiDB-lite"/>
    </source>
</evidence>
<name>A0A2V1ASV3_9ASCO</name>
<feature type="transmembrane region" description="Helical" evidence="19">
    <location>
        <begin position="333"/>
        <end position="351"/>
    </location>
</feature>
<dbReference type="SMART" id="SM00663">
    <property type="entry name" value="RPOLA_N"/>
    <property type="match status" value="1"/>
</dbReference>
<keyword evidence="9" id="KW-0479">Metal-binding</keyword>
<dbReference type="Gene3D" id="4.10.860.120">
    <property type="entry name" value="RNA polymerase II, clamp domain"/>
    <property type="match status" value="1"/>
</dbReference>
<dbReference type="GO" id="GO:0046872">
    <property type="term" value="F:metal ion binding"/>
    <property type="evidence" value="ECO:0007669"/>
    <property type="project" value="UniProtKB-KW"/>
</dbReference>
<dbReference type="Gene3D" id="2.40.40.20">
    <property type="match status" value="1"/>
</dbReference>
<dbReference type="OrthoDB" id="270392at2759"/>
<comment type="caution">
    <text evidence="21">The sequence shown here is derived from an EMBL/GenBank/DDBJ whole genome shotgun (WGS) entry which is preliminary data.</text>
</comment>
<feature type="transmembrane region" description="Helical" evidence="19">
    <location>
        <begin position="160"/>
        <end position="176"/>
    </location>
</feature>
<keyword evidence="13 19" id="KW-0472">Membrane</keyword>
<dbReference type="EMBL" id="PKFO01000004">
    <property type="protein sequence ID" value="PVH20908.1"/>
    <property type="molecule type" value="Genomic_DNA"/>
</dbReference>
<dbReference type="FunFam" id="1.10.132.30:FF:000005">
    <property type="entry name" value="DNA-directed RNA polymerase subunit"/>
    <property type="match status" value="1"/>
</dbReference>
<dbReference type="InterPro" id="IPR044893">
    <property type="entry name" value="RNA_pol_Rpb1_clamp_domain"/>
</dbReference>
<evidence type="ECO:0000256" key="14">
    <source>
        <dbReference type="ARBA" id="ARBA00023163"/>
    </source>
</evidence>
<feature type="transmembrane region" description="Helical" evidence="19">
    <location>
        <begin position="129"/>
        <end position="148"/>
    </location>
</feature>
<dbReference type="InterPro" id="IPR006592">
    <property type="entry name" value="RNA_pol_N"/>
</dbReference>
<dbReference type="FunFam" id="2.40.40.20:FF:000019">
    <property type="entry name" value="DNA-directed RNA polymerase II subunit RPB1"/>
    <property type="match status" value="1"/>
</dbReference>
<evidence type="ECO:0000256" key="12">
    <source>
        <dbReference type="ARBA" id="ARBA00022989"/>
    </source>
</evidence>
<keyword evidence="10" id="KW-0862">Zinc</keyword>
<dbReference type="VEuPathDB" id="FungiDB:CXQ85_004420"/>
<keyword evidence="15" id="KW-0539">Nucleus</keyword>
<dbReference type="InterPro" id="IPR007080">
    <property type="entry name" value="RNA_pol_Rpb1_1"/>
</dbReference>
<feature type="transmembrane region" description="Helical" evidence="19">
    <location>
        <begin position="70"/>
        <end position="92"/>
    </location>
</feature>
<dbReference type="InterPro" id="IPR038120">
    <property type="entry name" value="Rpb1_funnel_sf"/>
</dbReference>
<dbReference type="GO" id="GO:0003899">
    <property type="term" value="F:DNA-directed RNA polymerase activity"/>
    <property type="evidence" value="ECO:0007669"/>
    <property type="project" value="UniProtKB-EC"/>
</dbReference>
<evidence type="ECO:0000256" key="7">
    <source>
        <dbReference type="ARBA" id="ARBA00022692"/>
    </source>
</evidence>
<dbReference type="InterPro" id="IPR047107">
    <property type="entry name" value="DNA-dir_RNA_pol1_lsu_C"/>
</dbReference>
<proteinExistence type="inferred from homology"/>
<dbReference type="Gene3D" id="1.10.357.120">
    <property type="match status" value="1"/>
</dbReference>
<dbReference type="RefSeq" id="XP_025341848.1">
    <property type="nucleotide sequence ID" value="XM_025488040.1"/>
</dbReference>
<evidence type="ECO:0000256" key="13">
    <source>
        <dbReference type="ARBA" id="ARBA00023136"/>
    </source>
</evidence>
<dbReference type="PANTHER" id="PTHR19376:SF11">
    <property type="entry name" value="DNA-DIRECTED RNA POLYMERASE I SUBUNIT RPA1"/>
    <property type="match status" value="1"/>
</dbReference>
<evidence type="ECO:0000256" key="9">
    <source>
        <dbReference type="ARBA" id="ARBA00022723"/>
    </source>
</evidence>
<feature type="region of interest" description="Disordered" evidence="18">
    <location>
        <begin position="1808"/>
        <end position="1904"/>
    </location>
</feature>
<feature type="transmembrane region" description="Helical" evidence="19">
    <location>
        <begin position="28"/>
        <end position="49"/>
    </location>
</feature>
<evidence type="ECO:0000256" key="3">
    <source>
        <dbReference type="ARBA" id="ARBA00006460"/>
    </source>
</evidence>
<accession>A0A2V1ASV3</accession>
<evidence type="ECO:0000256" key="8">
    <source>
        <dbReference type="ARBA" id="ARBA00022695"/>
    </source>
</evidence>
<evidence type="ECO:0000259" key="20">
    <source>
        <dbReference type="SMART" id="SM00663"/>
    </source>
</evidence>
<sequence length="2146" mass="238851">MKGLLQLGLIGLGIIIIRFDSPLQTSFAFGIIGFVLTTYLIPRLGPSFMKVGLQGKDLSKRGPVDPIPESMGVVASIVYMVLLVLVIPFVFFKYLVSYSSLSNDGDMLSNYKDQYNAYLGNQLFPHNKLAEFLSGALCLLSTIILGFFDDLFDIRWRHKFFLPAVASLPLLIVYYVDFSVTSIVVPSFITKSSSGVRLVLFIDWTSRLANELLTKVTGLRFTTLAIDYTIGSDIPVLLDLGVFYYGYMSALSIFCPNSINILAGINGLEVGQSIVLGLVFLSNDLAYLYTSSISQAARDSHLLSAVFLIPFIGVSLGLYVYNRYPARVFVGDTYCYFSGMVFAVIGILGHFSKTLLMLFIVQIINFLYSIPQLFHIVPCPRHRLPHFDPEKDLMYPSYAKFENGNILGKKLIQMLASLRMVAVKRNREGEITEFSNLTIINLTLVVIGPLTEKKLCYIILVSQFALSITMLFLRHTLGPWVFGYDNLSWGIFITGIFKKRTTIMDISKPVGSEVTSVDFGVMSADEVRKLSAKQITNPVVFDNLGHPITNGLYDLALGAFLRNLCTTCGLDEHSCPGHQGHIDLPVPVYNPLFLNQVFLFLRSSCLYCHHLRLNSLEVHKFACKLRLIQYGLLLECQELEDMSASDNANADEAEDDSKEYVPGDSKTVSLLKQKRESFVESAISAALKEGRTETKGVVTETVGEVRKEVVGAFYKKILSRGKCENCGMFSPTFRKDGAVKIFENPLTDKQESSNRVKGGTRPDALKKNSTSSHPTTVPKLKPRSGSKYVLSTEVRYVLRNVFQNEQAIMQKVFHSRPTSIDVVSADMFFIHALIVPATRFRLPSKLGDEIHENAQNELLSNILKTCLLIRDLNDQISTLFSKEKASHAENRKILFNRLMNAFVTIQNDVNVFIDSSKNMNGSGGKQPTPGIKQALEKKEGLFRKHMMGKRVNYAARSVISPDPNLETNEIGVPPVFAVKLTYPEPVTSHNVSELRQAVINGPDKWPGAIEVQNEDGFMTSLVGMSLEQRKAVANQLLTPLNGFSSLNKKVFRHIKNNDVVVMNRQPTLHKASMMGHKVRVLPGEKTLRLHYANTGAYNADFDGDEMNMHFPQNENAKSEALNLANTDSQYLTPTSGSPLRGLIQDHISAGVWLTNKDTFFTREKYQQLVYGCIRPEDGHTNGRARILTVPPTILKPEALWTGKQVITTILLNIKPKDVPGINLESKNKVKNEYWGKDSEENNVVFRNGELLCGILDKSQYGAAQYGIVHSLHEVYGPSIASKALSVLGRLFTNYTLTTAFTCGMDDLRLTKEGNEWRDDILKKSVDIGRAAACEVTNLDTSTPNNDKELLKRLEEILRDDSKSGILDAITQSKVNAITSQVVGKCVPDGTMKRFPYNSMQAMALSGAKGSGVNVSQIMCLLGQQALEGRRVPVMVSGKTLPSFKPFETDARAGGYIKGRFYSGIRPQEYYFHCMAGREGLIDTAVKTSRSGYLQRCLTKQLEGVHVAYDNSVRDGDGSLLQFLYGGDSVDTTKQSHMNQFDFCLKNYDALVSRYNPGDLAGHLDTEAALSYAKKARKHFKKNSSLSHYEQSAKYDPVLSVFSPSKYLGSVSEKFQDKLDTFTKQNAALFSKHSDDAVSEKKFKALMQLKYMRSLINPGEAVGIVAAQSIGEPSTQMTLNTFHFAGHGAANVTLGIPRMREIIMTASASIATPQMSLPILEDVDNSMADSFCKSIGKVYLSEFIDDVTVTETTGVEEGSTSSYRAYKVRINFYPKVEYEHEYDISQEQLEATISTKFLDKLESAINKSLKTQTKNSSKPSIGKALPKSQTDAAILPGKITDMEEGDDDATDEKIRTNSKQAVSYDEPDEDEVENMRKAEQTSDEEIEESGDSDDSESDSDSDGEDKMVLDEAKEKMRLPKDLSRAARDRQAEVISSHHYIKKYNFDDEAGHWCEFEIELLGDVQKLLMVNIIEDLCRGVVVREITNIGRCLRPQQDNSKRALTTEGVNFKAMWEQDDFIDVNAITSNDIVSVLKTYGVEAARNTIVNEINNVFSTYAISVSTRHLDLIADMMTREGTYRAFNRQGIDSSTSAFKKMSYETTCQFLTKAVLDGEREDLDSPSAKIVMGLLSNVGTGSFDVMTDIKHGD</sequence>
<dbReference type="InterPro" id="IPR033895">
    <property type="entry name" value="GPT"/>
</dbReference>
<dbReference type="Gene3D" id="1.10.274.100">
    <property type="entry name" value="RNA polymerase Rpb1, domain 3"/>
    <property type="match status" value="1"/>
</dbReference>
<dbReference type="GeneID" id="37009750"/>
<evidence type="ECO:0000256" key="5">
    <source>
        <dbReference type="ARBA" id="ARBA00022553"/>
    </source>
</evidence>
<comment type="function">
    <text evidence="17">DNA-dependent RNA polymerase catalyzes the transcription of DNA into RNA using the four ribonucleoside triphosphates as substrates.</text>
</comment>
<comment type="subcellular location">
    <subcellularLocation>
        <location evidence="1">Membrane</location>
        <topology evidence="1">Multi-pass membrane protein</topology>
    </subcellularLocation>
    <subcellularLocation>
        <location evidence="2">Nucleus</location>
        <location evidence="2">Nucleolus</location>
    </subcellularLocation>
</comment>
<dbReference type="Pfam" id="PF04997">
    <property type="entry name" value="RNA_pol_Rpb1_1"/>
    <property type="match status" value="1"/>
</dbReference>
<dbReference type="FunFam" id="3.30.1490.180:FF:000003">
    <property type="entry name" value="DNA-directed RNA polymerase subunit"/>
    <property type="match status" value="1"/>
</dbReference>
<dbReference type="InterPro" id="IPR000722">
    <property type="entry name" value="RNA_pol_asu"/>
</dbReference>
<dbReference type="InterPro" id="IPR045867">
    <property type="entry name" value="DNA-dir_RpoC_beta_prime"/>
</dbReference>
<feature type="compositionally biased region" description="Polar residues" evidence="18">
    <location>
        <begin position="1808"/>
        <end position="1818"/>
    </location>
</feature>
<evidence type="ECO:0000256" key="17">
    <source>
        <dbReference type="RuleBase" id="RU004279"/>
    </source>
</evidence>
<dbReference type="InterPro" id="IPR015699">
    <property type="entry name" value="DNA-dir_RNA_pol1_lsu_N"/>
</dbReference>
<dbReference type="Pfam" id="PF04998">
    <property type="entry name" value="RNA_pol_Rpb1_5"/>
    <property type="match status" value="1"/>
</dbReference>
<dbReference type="Gene3D" id="1.10.132.30">
    <property type="match status" value="1"/>
</dbReference>
<evidence type="ECO:0000256" key="4">
    <source>
        <dbReference type="ARBA" id="ARBA00022478"/>
    </source>
</evidence>
<dbReference type="CDD" id="cd02735">
    <property type="entry name" value="RNAP_I_Rpa1_C"/>
    <property type="match status" value="1"/>
</dbReference>
<dbReference type="InterPro" id="IPR007083">
    <property type="entry name" value="RNA_pol_Rpb1_4"/>
</dbReference>
<feature type="domain" description="RNA polymerase N-terminal" evidence="20">
    <location>
        <begin position="826"/>
        <end position="1154"/>
    </location>
</feature>